<dbReference type="Gene3D" id="1.10.1040.10">
    <property type="entry name" value="N-(1-d-carboxylethyl)-l-norvaline Dehydrogenase, domain 2"/>
    <property type="match status" value="1"/>
</dbReference>
<dbReference type="Pfam" id="PF03446">
    <property type="entry name" value="NAD_binding_2"/>
    <property type="match status" value="1"/>
</dbReference>
<comment type="caution">
    <text evidence="6">The sequence shown here is derived from an EMBL/GenBank/DDBJ whole genome shotgun (WGS) entry which is preliminary data.</text>
</comment>
<evidence type="ECO:0000256" key="1">
    <source>
        <dbReference type="ARBA" id="ARBA00023002"/>
    </source>
</evidence>
<dbReference type="SUPFAM" id="SSF51735">
    <property type="entry name" value="NAD(P)-binding Rossmann-fold domains"/>
    <property type="match status" value="1"/>
</dbReference>
<dbReference type="InterPro" id="IPR013328">
    <property type="entry name" value="6PGD_dom2"/>
</dbReference>
<dbReference type="GO" id="GO:0051287">
    <property type="term" value="F:NAD binding"/>
    <property type="evidence" value="ECO:0007669"/>
    <property type="project" value="InterPro"/>
</dbReference>
<evidence type="ECO:0000259" key="4">
    <source>
        <dbReference type="Pfam" id="PF03446"/>
    </source>
</evidence>
<dbReference type="PANTHER" id="PTHR43580:SF2">
    <property type="entry name" value="CYTOKINE-LIKE NUCLEAR FACTOR N-PAC"/>
    <property type="match status" value="1"/>
</dbReference>
<accession>A0A7C5Q8F4</accession>
<evidence type="ECO:0000259" key="5">
    <source>
        <dbReference type="Pfam" id="PF14833"/>
    </source>
</evidence>
<dbReference type="InterPro" id="IPR029154">
    <property type="entry name" value="HIBADH-like_NADP-bd"/>
</dbReference>
<dbReference type="InterPro" id="IPR008927">
    <property type="entry name" value="6-PGluconate_DH-like_C_sf"/>
</dbReference>
<feature type="domain" description="3-hydroxyisobutyrate dehydrogenase-like NAD-binding" evidence="5">
    <location>
        <begin position="161"/>
        <end position="280"/>
    </location>
</feature>
<gene>
    <name evidence="6" type="ORF">ENJ61_00470</name>
</gene>
<evidence type="ECO:0000256" key="3">
    <source>
        <dbReference type="PIRSR" id="PIRSR000103-1"/>
    </source>
</evidence>
<feature type="active site" evidence="3">
    <location>
        <position position="167"/>
    </location>
</feature>
<dbReference type="PANTHER" id="PTHR43580">
    <property type="entry name" value="OXIDOREDUCTASE GLYR1-RELATED"/>
    <property type="match status" value="1"/>
</dbReference>
<dbReference type="PIRSF" id="PIRSF000103">
    <property type="entry name" value="HIBADH"/>
    <property type="match status" value="1"/>
</dbReference>
<dbReference type="InterPro" id="IPR015815">
    <property type="entry name" value="HIBADH-related"/>
</dbReference>
<name>A0A7C5Q8F4_AQUAO</name>
<evidence type="ECO:0000313" key="6">
    <source>
        <dbReference type="EMBL" id="HHJ63359.1"/>
    </source>
</evidence>
<dbReference type="Gene3D" id="3.40.50.720">
    <property type="entry name" value="NAD(P)-binding Rossmann-like Domain"/>
    <property type="match status" value="1"/>
</dbReference>
<protein>
    <submittedName>
        <fullName evidence="6">NAD(P)-dependent oxidoreductase</fullName>
    </submittedName>
</protein>
<dbReference type="GO" id="GO:0016491">
    <property type="term" value="F:oxidoreductase activity"/>
    <property type="evidence" value="ECO:0007669"/>
    <property type="project" value="UniProtKB-KW"/>
</dbReference>
<keyword evidence="2" id="KW-0520">NAD</keyword>
<organism evidence="6">
    <name type="scientific">Aquifex aeolicus</name>
    <dbReference type="NCBI Taxonomy" id="63363"/>
    <lineage>
        <taxon>Bacteria</taxon>
        <taxon>Pseudomonadati</taxon>
        <taxon>Aquificota</taxon>
        <taxon>Aquificia</taxon>
        <taxon>Aquificales</taxon>
        <taxon>Aquificaceae</taxon>
        <taxon>Aquifex</taxon>
    </lineage>
</organism>
<dbReference type="InterPro" id="IPR036291">
    <property type="entry name" value="NAD(P)-bd_dom_sf"/>
</dbReference>
<sequence>MRVGFIGLGNLGKAIARRLLQQGVDLIVWNRTPEKAGDLGVPVAESPADLVNRVDKVFVIVFDSQASEEVLFGEKGLVQGNVEGKTVIDMTTNHFTYAQLAFEELAKRGAHYLDAPVLGSVIPAQRGELTIVVGGERERFEECRPLFEKFCKHIFFVGEAGKASKVKLINNIVLGGIMELLAEAVALAERAGIERERMVEILDTGAGRSYILDVKRKKLLEEDFSPHFTVDLIYKDLHYAQDLIKDLGLFSFTAAAVKETYALARLKGLGKLDFSAVFQLFSGQEDGVRTPSQT</sequence>
<dbReference type="Pfam" id="PF14833">
    <property type="entry name" value="NAD_binding_11"/>
    <property type="match status" value="1"/>
</dbReference>
<dbReference type="GO" id="GO:0050661">
    <property type="term" value="F:NADP binding"/>
    <property type="evidence" value="ECO:0007669"/>
    <property type="project" value="InterPro"/>
</dbReference>
<dbReference type="EMBL" id="DRNB01000010">
    <property type="protein sequence ID" value="HHJ63359.1"/>
    <property type="molecule type" value="Genomic_DNA"/>
</dbReference>
<dbReference type="Proteomes" id="UP000885792">
    <property type="component" value="Unassembled WGS sequence"/>
</dbReference>
<dbReference type="AlphaFoldDB" id="A0A7C5Q8F4"/>
<evidence type="ECO:0000256" key="2">
    <source>
        <dbReference type="ARBA" id="ARBA00023027"/>
    </source>
</evidence>
<feature type="domain" description="6-phosphogluconate dehydrogenase NADP-binding" evidence="4">
    <location>
        <begin position="2"/>
        <end position="158"/>
    </location>
</feature>
<proteinExistence type="predicted"/>
<keyword evidence="1" id="KW-0560">Oxidoreductase</keyword>
<dbReference type="SUPFAM" id="SSF48179">
    <property type="entry name" value="6-phosphogluconate dehydrogenase C-terminal domain-like"/>
    <property type="match status" value="1"/>
</dbReference>
<reference evidence="6" key="1">
    <citation type="journal article" date="2020" name="mSystems">
        <title>Genome- and Community-Level Interaction Insights into Carbon Utilization and Element Cycling Functions of Hydrothermarchaeota in Hydrothermal Sediment.</title>
        <authorList>
            <person name="Zhou Z."/>
            <person name="Liu Y."/>
            <person name="Xu W."/>
            <person name="Pan J."/>
            <person name="Luo Z.H."/>
            <person name="Li M."/>
        </authorList>
    </citation>
    <scope>NUCLEOTIDE SEQUENCE [LARGE SCALE GENOMIC DNA]</scope>
    <source>
        <strain evidence="6">HyVt-501</strain>
    </source>
</reference>
<dbReference type="InterPro" id="IPR006115">
    <property type="entry name" value="6PGDH_NADP-bd"/>
</dbReference>
<dbReference type="InterPro" id="IPR051265">
    <property type="entry name" value="HIBADH-related_NP60_sf"/>
</dbReference>